<dbReference type="PANTHER" id="PTHR10328:SF3">
    <property type="entry name" value="PROTEIN MAX"/>
    <property type="match status" value="1"/>
</dbReference>
<dbReference type="Pfam" id="PF00010">
    <property type="entry name" value="HLH"/>
    <property type="match status" value="1"/>
</dbReference>
<organism evidence="8 9">
    <name type="scientific">Hohenbuehelia grisea</name>
    <dbReference type="NCBI Taxonomy" id="104357"/>
    <lineage>
        <taxon>Eukaryota</taxon>
        <taxon>Fungi</taxon>
        <taxon>Dikarya</taxon>
        <taxon>Basidiomycota</taxon>
        <taxon>Agaricomycotina</taxon>
        <taxon>Agaricomycetes</taxon>
        <taxon>Agaricomycetidae</taxon>
        <taxon>Agaricales</taxon>
        <taxon>Pleurotineae</taxon>
        <taxon>Pleurotaceae</taxon>
        <taxon>Hohenbuehelia</taxon>
    </lineage>
</organism>
<evidence type="ECO:0000256" key="4">
    <source>
        <dbReference type="ARBA" id="ARBA00023163"/>
    </source>
</evidence>
<name>A0ABR3ISQ2_9AGAR</name>
<gene>
    <name evidence="8" type="ORF">HGRIS_012566</name>
</gene>
<feature type="compositionally biased region" description="Polar residues" evidence="6">
    <location>
        <begin position="26"/>
        <end position="37"/>
    </location>
</feature>
<dbReference type="Gene3D" id="4.10.280.10">
    <property type="entry name" value="Helix-loop-helix DNA-binding domain"/>
    <property type="match status" value="1"/>
</dbReference>
<evidence type="ECO:0000256" key="6">
    <source>
        <dbReference type="SAM" id="MobiDB-lite"/>
    </source>
</evidence>
<evidence type="ECO:0000256" key="1">
    <source>
        <dbReference type="ARBA" id="ARBA00023015"/>
    </source>
</evidence>
<keyword evidence="9" id="KW-1185">Reference proteome</keyword>
<dbReference type="EMBL" id="JASNQZ010000015">
    <property type="protein sequence ID" value="KAL0946327.1"/>
    <property type="molecule type" value="Genomic_DNA"/>
</dbReference>
<comment type="caution">
    <text evidence="8">The sequence shown here is derived from an EMBL/GenBank/DDBJ whole genome shotgun (WGS) entry which is preliminary data.</text>
</comment>
<keyword evidence="1" id="KW-0805">Transcription regulation</keyword>
<proteinExistence type="predicted"/>
<keyword evidence="2" id="KW-0238">DNA-binding</keyword>
<feature type="compositionally biased region" description="Basic and acidic residues" evidence="6">
    <location>
        <begin position="70"/>
        <end position="84"/>
    </location>
</feature>
<dbReference type="Proteomes" id="UP001556367">
    <property type="component" value="Unassembled WGS sequence"/>
</dbReference>
<evidence type="ECO:0000256" key="3">
    <source>
        <dbReference type="ARBA" id="ARBA00023159"/>
    </source>
</evidence>
<evidence type="ECO:0000313" key="8">
    <source>
        <dbReference type="EMBL" id="KAL0946327.1"/>
    </source>
</evidence>
<evidence type="ECO:0000313" key="9">
    <source>
        <dbReference type="Proteomes" id="UP001556367"/>
    </source>
</evidence>
<keyword evidence="4" id="KW-0804">Transcription</keyword>
<feature type="region of interest" description="Disordered" evidence="6">
    <location>
        <begin position="1"/>
        <end position="84"/>
    </location>
</feature>
<sequence length="492" mass="52525">MAMTLPIPIPSSPSAGNSPASDDSNTPRTPVSPNMQSLPLPDQSIPSQQPLAAANPAPAQPKRKPSRRANTAERRATHNAVERQRRETLNGRFLDLAALLPNLSQIRRPSKSSIVNSSIAHIHASRRHRLLAARELRLVKGEADALRRELNEWRDRAGLPRVEEPVRGEGFTMVLSGELEVLAAVPGDDEDEDGQGYGGYDDGEDDYGNGLPSAHPMEDMDERRNGIAMIKNANPNPFAHNLSSTNGGLPHILPRPSQGPMIASSPTTVSFDPAMGAMYEPHYSSQHFMQQQHNDVDKVAAWNAAQLYMGQNQNQQQNLLQAQRSLFTPPATSHGLPANQQNNTAFNDQALFANFQRQQQQMAAIQQNTQLNGHMFGSPERDDVSSAGSVAQGRARSGSLGAGSGYGSPGHVSSPVGSYEMPSALSSGEYAIPRRMGSGAGLHVNTSAANGAPGSWGRDAELGGMGMMKQSLNTPPISVGGGGNGTGFAMMM</sequence>
<dbReference type="PANTHER" id="PTHR10328">
    <property type="entry name" value="PROTEIN MAX MYC-ASSOCIATED FACTOR X"/>
    <property type="match status" value="1"/>
</dbReference>
<reference evidence="9" key="1">
    <citation type="submission" date="2024-06" db="EMBL/GenBank/DDBJ databases">
        <title>Multi-omics analyses provide insights into the biosynthesis of the anticancer antibiotic pleurotin in Hohenbuehelia grisea.</title>
        <authorList>
            <person name="Weaver J.A."/>
            <person name="Alberti F."/>
        </authorList>
    </citation>
    <scope>NUCLEOTIDE SEQUENCE [LARGE SCALE GENOMIC DNA]</scope>
    <source>
        <strain evidence="9">T-177</strain>
    </source>
</reference>
<dbReference type="InterPro" id="IPR036638">
    <property type="entry name" value="HLH_DNA-bd_sf"/>
</dbReference>
<dbReference type="SUPFAM" id="SSF47459">
    <property type="entry name" value="HLH, helix-loop-helix DNA-binding domain"/>
    <property type="match status" value="1"/>
</dbReference>
<dbReference type="PROSITE" id="PS50888">
    <property type="entry name" value="BHLH"/>
    <property type="match status" value="1"/>
</dbReference>
<evidence type="ECO:0000256" key="5">
    <source>
        <dbReference type="ARBA" id="ARBA00023242"/>
    </source>
</evidence>
<dbReference type="CDD" id="cd00083">
    <property type="entry name" value="bHLH_SF"/>
    <property type="match status" value="1"/>
</dbReference>
<feature type="compositionally biased region" description="Low complexity" evidence="6">
    <location>
        <begin position="46"/>
        <end position="57"/>
    </location>
</feature>
<feature type="region of interest" description="Disordered" evidence="6">
    <location>
        <begin position="372"/>
        <end position="414"/>
    </location>
</feature>
<feature type="region of interest" description="Disordered" evidence="6">
    <location>
        <begin position="187"/>
        <end position="213"/>
    </location>
</feature>
<dbReference type="SMART" id="SM00353">
    <property type="entry name" value="HLH"/>
    <property type="match status" value="1"/>
</dbReference>
<dbReference type="InterPro" id="IPR011598">
    <property type="entry name" value="bHLH_dom"/>
</dbReference>
<accession>A0ABR3ISQ2</accession>
<keyword evidence="3" id="KW-0010">Activator</keyword>
<protein>
    <recommendedName>
        <fullName evidence="7">BHLH domain-containing protein</fullName>
    </recommendedName>
</protein>
<feature type="domain" description="BHLH" evidence="7">
    <location>
        <begin position="73"/>
        <end position="125"/>
    </location>
</feature>
<feature type="compositionally biased region" description="Low complexity" evidence="6">
    <location>
        <begin position="12"/>
        <end position="24"/>
    </location>
</feature>
<keyword evidence="5" id="KW-0539">Nucleus</keyword>
<evidence type="ECO:0000259" key="7">
    <source>
        <dbReference type="PROSITE" id="PS50888"/>
    </source>
</evidence>
<evidence type="ECO:0000256" key="2">
    <source>
        <dbReference type="ARBA" id="ARBA00023125"/>
    </source>
</evidence>